<reference evidence="1 2" key="1">
    <citation type="submission" date="2016-05" db="EMBL/GenBank/DDBJ databases">
        <title>Complete genome sequence of Rathayibacter tritici NCPPB 1953.</title>
        <authorList>
            <person name="Park J."/>
            <person name="Lee H.-H."/>
            <person name="Lee S.-W."/>
            <person name="Seo Y.-S."/>
        </authorList>
    </citation>
    <scope>NUCLEOTIDE SEQUENCE [LARGE SCALE GENOMIC DNA]</scope>
    <source>
        <strain evidence="1 2">NCPPB 1953</strain>
    </source>
</reference>
<dbReference type="GO" id="GO:0008897">
    <property type="term" value="F:holo-[acyl-carrier-protein] synthase activity"/>
    <property type="evidence" value="ECO:0007669"/>
    <property type="project" value="InterPro"/>
</dbReference>
<dbReference type="STRING" id="33888.A6122_2245"/>
<organism evidence="1 2">
    <name type="scientific">Rathayibacter tritici</name>
    <dbReference type="NCBI Taxonomy" id="33888"/>
    <lineage>
        <taxon>Bacteria</taxon>
        <taxon>Bacillati</taxon>
        <taxon>Actinomycetota</taxon>
        <taxon>Actinomycetes</taxon>
        <taxon>Micrococcales</taxon>
        <taxon>Microbacteriaceae</taxon>
        <taxon>Rathayibacter</taxon>
    </lineage>
</organism>
<dbReference type="InterPro" id="IPR037143">
    <property type="entry name" value="4-PPantetheinyl_Trfase_dom_sf"/>
</dbReference>
<dbReference type="PATRIC" id="fig|33888.3.peg.2501"/>
<protein>
    <recommendedName>
        <fullName evidence="3">4-phosphopantetheinyl transferase</fullName>
    </recommendedName>
</protein>
<name>A0A160KVH4_9MICO</name>
<evidence type="ECO:0000313" key="2">
    <source>
        <dbReference type="Proteomes" id="UP000077071"/>
    </source>
</evidence>
<dbReference type="Gene3D" id="3.90.470.20">
    <property type="entry name" value="4'-phosphopantetheinyl transferase domain"/>
    <property type="match status" value="1"/>
</dbReference>
<dbReference type="AlphaFoldDB" id="A0A160KVH4"/>
<evidence type="ECO:0000313" key="1">
    <source>
        <dbReference type="EMBL" id="AND17368.1"/>
    </source>
</evidence>
<accession>A0A160KVH4</accession>
<gene>
    <name evidence="1" type="ORF">A6122_2245</name>
</gene>
<dbReference type="Proteomes" id="UP000077071">
    <property type="component" value="Chromosome"/>
</dbReference>
<proteinExistence type="predicted"/>
<keyword evidence="2" id="KW-1185">Reference proteome</keyword>
<dbReference type="KEGG" id="rtn:A6122_2245"/>
<dbReference type="SUPFAM" id="SSF56214">
    <property type="entry name" value="4'-phosphopantetheinyl transferase"/>
    <property type="match status" value="1"/>
</dbReference>
<dbReference type="EMBL" id="CP015515">
    <property type="protein sequence ID" value="AND17368.1"/>
    <property type="molecule type" value="Genomic_DNA"/>
</dbReference>
<dbReference type="GO" id="GO:0000287">
    <property type="term" value="F:magnesium ion binding"/>
    <property type="evidence" value="ECO:0007669"/>
    <property type="project" value="InterPro"/>
</dbReference>
<sequence>MSPAARNVRAMTGLPLLATDDVQLRWARPEVLDSARHRMLRLLTLAERLRYEATGRREVRDSFLLGRVLVRELAAETLGIDPLAVAVDARCERCSGPHGRPVLRGDHRGLKRMRISIAHCEGAVVAALARGRDVGIDAARTRSVRDRVTAGVTTAEQVLADLRAQAVAKADGRGTSSVEPVRFRTREGATEAWIEGSSRYFAVSEPAVHSALVVAVALAQE</sequence>
<evidence type="ECO:0008006" key="3">
    <source>
        <dbReference type="Google" id="ProtNLM"/>
    </source>
</evidence>